<dbReference type="EMBL" id="MGJP01000003">
    <property type="protein sequence ID" value="OGN10597.1"/>
    <property type="molecule type" value="Genomic_DNA"/>
</dbReference>
<comment type="caution">
    <text evidence="3">The sequence shown here is derived from an EMBL/GenBank/DDBJ whole genome shotgun (WGS) entry which is preliminary data.</text>
</comment>
<gene>
    <name evidence="3" type="ORF">A3J46_05305</name>
</gene>
<dbReference type="Gene3D" id="3.40.50.2000">
    <property type="entry name" value="Glycogen Phosphorylase B"/>
    <property type="match status" value="1"/>
</dbReference>
<evidence type="ECO:0000256" key="1">
    <source>
        <dbReference type="SAM" id="Phobius"/>
    </source>
</evidence>
<feature type="domain" description="Glycosyl transferase family 1" evidence="2">
    <location>
        <begin position="180"/>
        <end position="335"/>
    </location>
</feature>
<name>A0A1F8FBU0_9BACT</name>
<dbReference type="Proteomes" id="UP000177167">
    <property type="component" value="Unassembled WGS sequence"/>
</dbReference>
<dbReference type="Pfam" id="PF00534">
    <property type="entry name" value="Glycos_transf_1"/>
    <property type="match status" value="1"/>
</dbReference>
<keyword evidence="1" id="KW-0812">Transmembrane</keyword>
<dbReference type="PANTHER" id="PTHR45947">
    <property type="entry name" value="SULFOQUINOVOSYL TRANSFERASE SQD2"/>
    <property type="match status" value="1"/>
</dbReference>
<accession>A0A1F8FBU0</accession>
<dbReference type="InterPro" id="IPR001296">
    <property type="entry name" value="Glyco_trans_1"/>
</dbReference>
<sequence length="352" mass="40139">MNYELRTKKLLIITQKVDQNDQLLGFSIGWFRRFAEKFDSMTILCLERGEFDLPENIEVISLGKDRGASKLAQLVNFYKNIWLLREKYDAVFSFMNAIWIVLGAWLWRLLGKGIFLWYAHKTITWKHRLAVKLTNSIFTSTPEGFRVKSKKVMVVGQGIDTDVFKPISKYRNVEMSKCLRILSVGRIASIKNYEILIETAKLLKGQGVNFELTMIGEPVFQKDFEYGQKLKAIVSEMDLNQQVKFVGKVINKNLPLYYQSSHIFVNLGKTGSLDKTIVEAMACGINVISSNDAAIKFLPKELIVGGSDPKELAEKIKEISGKNFGVELRDYVIKNHSLANLVEKISSRIAHE</sequence>
<dbReference type="AlphaFoldDB" id="A0A1F8FBU0"/>
<organism evidence="3 4">
    <name type="scientific">Candidatus Yanofskybacteria bacterium RIFCSPHIGHO2_02_FULL_41_11</name>
    <dbReference type="NCBI Taxonomy" id="1802675"/>
    <lineage>
        <taxon>Bacteria</taxon>
        <taxon>Candidatus Yanofskyibacteriota</taxon>
    </lineage>
</organism>
<reference evidence="3 4" key="1">
    <citation type="journal article" date="2016" name="Nat. Commun.">
        <title>Thousands of microbial genomes shed light on interconnected biogeochemical processes in an aquifer system.</title>
        <authorList>
            <person name="Anantharaman K."/>
            <person name="Brown C.T."/>
            <person name="Hug L.A."/>
            <person name="Sharon I."/>
            <person name="Castelle C.J."/>
            <person name="Probst A.J."/>
            <person name="Thomas B.C."/>
            <person name="Singh A."/>
            <person name="Wilkins M.J."/>
            <person name="Karaoz U."/>
            <person name="Brodie E.L."/>
            <person name="Williams K.H."/>
            <person name="Hubbard S.S."/>
            <person name="Banfield J.F."/>
        </authorList>
    </citation>
    <scope>NUCLEOTIDE SEQUENCE [LARGE SCALE GENOMIC DNA]</scope>
</reference>
<keyword evidence="1" id="KW-1133">Transmembrane helix</keyword>
<keyword evidence="1" id="KW-0472">Membrane</keyword>
<dbReference type="CDD" id="cd03801">
    <property type="entry name" value="GT4_PimA-like"/>
    <property type="match status" value="1"/>
</dbReference>
<dbReference type="SUPFAM" id="SSF53756">
    <property type="entry name" value="UDP-Glycosyltransferase/glycogen phosphorylase"/>
    <property type="match status" value="1"/>
</dbReference>
<feature type="transmembrane region" description="Helical" evidence="1">
    <location>
        <begin position="88"/>
        <end position="107"/>
    </location>
</feature>
<dbReference type="GO" id="GO:0016758">
    <property type="term" value="F:hexosyltransferase activity"/>
    <property type="evidence" value="ECO:0007669"/>
    <property type="project" value="TreeGrafter"/>
</dbReference>
<protein>
    <recommendedName>
        <fullName evidence="2">Glycosyl transferase family 1 domain-containing protein</fullName>
    </recommendedName>
</protein>
<evidence type="ECO:0000259" key="2">
    <source>
        <dbReference type="Pfam" id="PF00534"/>
    </source>
</evidence>
<evidence type="ECO:0000313" key="4">
    <source>
        <dbReference type="Proteomes" id="UP000177167"/>
    </source>
</evidence>
<proteinExistence type="predicted"/>
<evidence type="ECO:0000313" key="3">
    <source>
        <dbReference type="EMBL" id="OGN10597.1"/>
    </source>
</evidence>
<dbReference type="PANTHER" id="PTHR45947:SF3">
    <property type="entry name" value="SULFOQUINOVOSYL TRANSFERASE SQD2"/>
    <property type="match status" value="1"/>
</dbReference>
<dbReference type="InterPro" id="IPR050194">
    <property type="entry name" value="Glycosyltransferase_grp1"/>
</dbReference>